<evidence type="ECO:0000313" key="2">
    <source>
        <dbReference type="Proteomes" id="UP000242705"/>
    </source>
</evidence>
<dbReference type="AlphaFoldDB" id="A0A2T2X0H0"/>
<sequence length="118" mass="13147">MQTLAAVRWWDSLSNTETANHLFQMLTPSPSDDPVVLMVLLATMFRQAADGAVDEAFFEQGYRSQRVLAEMGELVASQMLCHAMIALSPPLSHALRLTLRLGTTFCRSGINEIHTKRL</sequence>
<accession>A0A2T2X0H0</accession>
<name>A0A2T2X0H0_SULTH</name>
<comment type="caution">
    <text evidence="1">The sequence shown here is derived from an EMBL/GenBank/DDBJ whole genome shotgun (WGS) entry which is preliminary data.</text>
</comment>
<protein>
    <submittedName>
        <fullName evidence="1">Uncharacterized protein</fullName>
    </submittedName>
</protein>
<gene>
    <name evidence="1" type="ORF">C7B47_06855</name>
</gene>
<evidence type="ECO:0000313" key="1">
    <source>
        <dbReference type="EMBL" id="PSR27987.1"/>
    </source>
</evidence>
<reference evidence="1 2" key="1">
    <citation type="journal article" date="2014" name="BMC Genomics">
        <title>Comparison of environmental and isolate Sulfobacillus genomes reveals diverse carbon, sulfur, nitrogen, and hydrogen metabolisms.</title>
        <authorList>
            <person name="Justice N.B."/>
            <person name="Norman A."/>
            <person name="Brown C.T."/>
            <person name="Singh A."/>
            <person name="Thomas B.C."/>
            <person name="Banfield J.F."/>
        </authorList>
    </citation>
    <scope>NUCLEOTIDE SEQUENCE [LARGE SCALE GENOMIC DNA]</scope>
    <source>
        <strain evidence="1">AMDSBA5</strain>
    </source>
</reference>
<dbReference type="EMBL" id="PXYX01000009">
    <property type="protein sequence ID" value="PSR27987.1"/>
    <property type="molecule type" value="Genomic_DNA"/>
</dbReference>
<proteinExistence type="predicted"/>
<dbReference type="Proteomes" id="UP000242705">
    <property type="component" value="Unassembled WGS sequence"/>
</dbReference>
<organism evidence="1 2">
    <name type="scientific">Sulfobacillus thermosulfidooxidans</name>
    <dbReference type="NCBI Taxonomy" id="28034"/>
    <lineage>
        <taxon>Bacteria</taxon>
        <taxon>Bacillati</taxon>
        <taxon>Bacillota</taxon>
        <taxon>Clostridia</taxon>
        <taxon>Eubacteriales</taxon>
        <taxon>Clostridiales Family XVII. Incertae Sedis</taxon>
        <taxon>Sulfobacillus</taxon>
    </lineage>
</organism>